<sequence length="136" mass="15679">MRRLDASRARFEAERAEAEREAAAQAQRLQRATAAADEAETRERVLVALVQDVVNKQAARLGRELAESARLEEERLLGQAKARVDTEERRLLAQLENQRKRLQRLRDLADDEAERLRRVQDEGSRGPARKRLRRGD</sequence>
<feature type="coiled-coil region" evidence="1">
    <location>
        <begin position="1"/>
        <end position="42"/>
    </location>
</feature>
<dbReference type="Proteomes" id="UP000054498">
    <property type="component" value="Unassembled WGS sequence"/>
</dbReference>
<keyword evidence="1" id="KW-0175">Coiled coil</keyword>
<name>A0A0D2L970_9CHLO</name>
<accession>A0A0D2L970</accession>
<dbReference type="AlphaFoldDB" id="A0A0D2L970"/>
<evidence type="ECO:0000256" key="2">
    <source>
        <dbReference type="SAM" id="MobiDB-lite"/>
    </source>
</evidence>
<gene>
    <name evidence="3" type="ORF">MNEG_4559</name>
</gene>
<feature type="compositionally biased region" description="Basic and acidic residues" evidence="2">
    <location>
        <begin position="113"/>
        <end position="124"/>
    </location>
</feature>
<reference evidence="3 4" key="1">
    <citation type="journal article" date="2013" name="BMC Genomics">
        <title>Reconstruction of the lipid metabolism for the microalga Monoraphidium neglectum from its genome sequence reveals characteristics suitable for biofuel production.</title>
        <authorList>
            <person name="Bogen C."/>
            <person name="Al-Dilaimi A."/>
            <person name="Albersmeier A."/>
            <person name="Wichmann J."/>
            <person name="Grundmann M."/>
            <person name="Rupp O."/>
            <person name="Lauersen K.J."/>
            <person name="Blifernez-Klassen O."/>
            <person name="Kalinowski J."/>
            <person name="Goesmann A."/>
            <person name="Mussgnug J.H."/>
            <person name="Kruse O."/>
        </authorList>
    </citation>
    <scope>NUCLEOTIDE SEQUENCE [LARGE SCALE GENOMIC DNA]</scope>
    <source>
        <strain evidence="3 4">SAG 48.87</strain>
    </source>
</reference>
<dbReference type="EMBL" id="KK100858">
    <property type="protein sequence ID" value="KIZ03399.1"/>
    <property type="molecule type" value="Genomic_DNA"/>
</dbReference>
<feature type="region of interest" description="Disordered" evidence="2">
    <location>
        <begin position="113"/>
        <end position="136"/>
    </location>
</feature>
<dbReference type="RefSeq" id="XP_013902418.1">
    <property type="nucleotide sequence ID" value="XM_014046964.1"/>
</dbReference>
<protein>
    <submittedName>
        <fullName evidence="3">Uncharacterized protein</fullName>
    </submittedName>
</protein>
<feature type="compositionally biased region" description="Basic residues" evidence="2">
    <location>
        <begin position="127"/>
        <end position="136"/>
    </location>
</feature>
<evidence type="ECO:0000313" key="4">
    <source>
        <dbReference type="Proteomes" id="UP000054498"/>
    </source>
</evidence>
<evidence type="ECO:0000256" key="1">
    <source>
        <dbReference type="SAM" id="Coils"/>
    </source>
</evidence>
<dbReference type="GeneID" id="25737436"/>
<evidence type="ECO:0000313" key="3">
    <source>
        <dbReference type="EMBL" id="KIZ03399.1"/>
    </source>
</evidence>
<keyword evidence="4" id="KW-1185">Reference proteome</keyword>
<dbReference type="KEGG" id="mng:MNEG_4559"/>
<organism evidence="3 4">
    <name type="scientific">Monoraphidium neglectum</name>
    <dbReference type="NCBI Taxonomy" id="145388"/>
    <lineage>
        <taxon>Eukaryota</taxon>
        <taxon>Viridiplantae</taxon>
        <taxon>Chlorophyta</taxon>
        <taxon>core chlorophytes</taxon>
        <taxon>Chlorophyceae</taxon>
        <taxon>CS clade</taxon>
        <taxon>Sphaeropleales</taxon>
        <taxon>Selenastraceae</taxon>
        <taxon>Monoraphidium</taxon>
    </lineage>
</organism>
<proteinExistence type="predicted"/>